<dbReference type="PANTHER" id="PTHR30111">
    <property type="entry name" value="33 KDA CHAPERONIN"/>
    <property type="match status" value="1"/>
</dbReference>
<dbReference type="HAMAP" id="MF_00117">
    <property type="entry name" value="HslO"/>
    <property type="match status" value="1"/>
</dbReference>
<organism evidence="7 8">
    <name type="scientific">Pseudoalteromonas ulvae</name>
    <dbReference type="NCBI Taxonomy" id="107327"/>
    <lineage>
        <taxon>Bacteria</taxon>
        <taxon>Pseudomonadati</taxon>
        <taxon>Pseudomonadota</taxon>
        <taxon>Gammaproteobacteria</taxon>
        <taxon>Alteromonadales</taxon>
        <taxon>Pseudoalteromonadaceae</taxon>
        <taxon>Pseudoalteromonas</taxon>
    </lineage>
</organism>
<feature type="disulfide bond" description="Redox-active" evidence="6">
    <location>
        <begin position="264"/>
        <end position="267"/>
    </location>
</feature>
<keyword evidence="3 6" id="KW-1015">Disulfide bond</keyword>
<proteinExistence type="inferred from homology"/>
<dbReference type="InterPro" id="IPR016153">
    <property type="entry name" value="Heat_shock_Hsp33_N"/>
</dbReference>
<feature type="disulfide bond" description="Redox-active" evidence="6">
    <location>
        <begin position="231"/>
        <end position="233"/>
    </location>
</feature>
<dbReference type="Proteomes" id="UP000194841">
    <property type="component" value="Unassembled WGS sequence"/>
</dbReference>
<comment type="caution">
    <text evidence="7">The sequence shown here is derived from an EMBL/GenBank/DDBJ whole genome shotgun (WGS) entry which is preliminary data.</text>
</comment>
<dbReference type="SUPFAM" id="SSF118352">
    <property type="entry name" value="HSP33 redox switch-like"/>
    <property type="match status" value="1"/>
</dbReference>
<dbReference type="Gene3D" id="3.55.30.10">
    <property type="entry name" value="Hsp33 domain"/>
    <property type="match status" value="1"/>
</dbReference>
<dbReference type="InterPro" id="IPR000397">
    <property type="entry name" value="Heat_shock_Hsp33"/>
</dbReference>
<accession>A0A244CPA2</accession>
<dbReference type="PIRSF" id="PIRSF005261">
    <property type="entry name" value="Heat_shock_Hsp33"/>
    <property type="match status" value="1"/>
</dbReference>
<keyword evidence="1 6" id="KW-0963">Cytoplasm</keyword>
<dbReference type="NCBIfam" id="NF001033">
    <property type="entry name" value="PRK00114.1"/>
    <property type="match status" value="1"/>
</dbReference>
<dbReference type="InterPro" id="IPR023212">
    <property type="entry name" value="Hsp33_helix_hairpin_bin_dom_sf"/>
</dbReference>
<dbReference type="GO" id="GO:0051082">
    <property type="term" value="F:unfolded protein binding"/>
    <property type="evidence" value="ECO:0007669"/>
    <property type="project" value="UniProtKB-UniRule"/>
</dbReference>
<evidence type="ECO:0000256" key="5">
    <source>
        <dbReference type="ARBA" id="ARBA00023284"/>
    </source>
</evidence>
<evidence type="ECO:0000256" key="2">
    <source>
        <dbReference type="ARBA" id="ARBA00022833"/>
    </source>
</evidence>
<keyword evidence="8" id="KW-1185">Reference proteome</keyword>
<dbReference type="GO" id="GO:0042026">
    <property type="term" value="P:protein refolding"/>
    <property type="evidence" value="ECO:0007669"/>
    <property type="project" value="TreeGrafter"/>
</dbReference>
<dbReference type="SUPFAM" id="SSF64397">
    <property type="entry name" value="Hsp33 domain"/>
    <property type="match status" value="1"/>
</dbReference>
<keyword evidence="5 6" id="KW-0676">Redox-active center</keyword>
<comment type="function">
    <text evidence="6">Redox regulated molecular chaperone. Protects both thermally unfolding and oxidatively damaged proteins from irreversible aggregation. Plays an important role in the bacterial defense system toward oxidative stress.</text>
</comment>
<dbReference type="EMBL" id="MWPV01000004">
    <property type="protein sequence ID" value="OUL57398.1"/>
    <property type="molecule type" value="Genomic_DNA"/>
</dbReference>
<comment type="subcellular location">
    <subcellularLocation>
        <location evidence="6">Cytoplasm</location>
    </subcellularLocation>
</comment>
<dbReference type="PANTHER" id="PTHR30111:SF1">
    <property type="entry name" value="33 KDA CHAPERONIN"/>
    <property type="match status" value="1"/>
</dbReference>
<evidence type="ECO:0000313" key="7">
    <source>
        <dbReference type="EMBL" id="OUL57398.1"/>
    </source>
</evidence>
<dbReference type="GO" id="GO:0005737">
    <property type="term" value="C:cytoplasm"/>
    <property type="evidence" value="ECO:0007669"/>
    <property type="project" value="UniProtKB-SubCell"/>
</dbReference>
<dbReference type="Pfam" id="PF01430">
    <property type="entry name" value="HSP33"/>
    <property type="match status" value="1"/>
</dbReference>
<evidence type="ECO:0000313" key="8">
    <source>
        <dbReference type="Proteomes" id="UP000194841"/>
    </source>
</evidence>
<comment type="PTM">
    <text evidence="6">Under oxidizing conditions two disulfide bonds are formed involving the reactive cysteines. Under reducing conditions zinc is bound to the reactive cysteines and the protein is inactive.</text>
</comment>
<keyword evidence="4 6" id="KW-0143">Chaperone</keyword>
<reference evidence="7 8" key="1">
    <citation type="submission" date="2017-02" db="EMBL/GenBank/DDBJ databases">
        <title>Pseudoalteromonas ulvae TC14 Genome.</title>
        <authorList>
            <person name="Molmeret M."/>
        </authorList>
    </citation>
    <scope>NUCLEOTIDE SEQUENCE [LARGE SCALE GENOMIC DNA]</scope>
    <source>
        <strain evidence="7">TC14</strain>
    </source>
</reference>
<dbReference type="Gene3D" id="3.90.1280.10">
    <property type="entry name" value="HSP33 redox switch-like"/>
    <property type="match status" value="1"/>
</dbReference>
<dbReference type="Gene3D" id="1.10.287.480">
    <property type="entry name" value="helix hairpin bin"/>
    <property type="match status" value="1"/>
</dbReference>
<dbReference type="AlphaFoldDB" id="A0A244CPA2"/>
<dbReference type="CDD" id="cd00498">
    <property type="entry name" value="Hsp33"/>
    <property type="match status" value="1"/>
</dbReference>
<comment type="similarity">
    <text evidence="6">Belongs to the HSP33 family.</text>
</comment>
<dbReference type="GO" id="GO:0044183">
    <property type="term" value="F:protein folding chaperone"/>
    <property type="evidence" value="ECO:0007669"/>
    <property type="project" value="TreeGrafter"/>
</dbReference>
<dbReference type="OrthoDB" id="9793753at2"/>
<evidence type="ECO:0000256" key="3">
    <source>
        <dbReference type="ARBA" id="ARBA00023157"/>
    </source>
</evidence>
<gene>
    <name evidence="6" type="primary">hslO</name>
    <name evidence="7" type="ORF">B1199_14635</name>
</gene>
<evidence type="ECO:0000256" key="1">
    <source>
        <dbReference type="ARBA" id="ARBA00022490"/>
    </source>
</evidence>
<dbReference type="RefSeq" id="WP_086744855.1">
    <property type="nucleotide sequence ID" value="NZ_MWPV01000004.1"/>
</dbReference>
<sequence>MQHDLLHRYIFEKLDARGELVQIEQTFTEMLAGHNYPAPVKQLLGELLVSTCLLTATLKFEGDIAVQLQGDGPVKYAVINGDNNQNMRGIARVTGEVTKGGVSNLIGNGYMVITLTPVQGERYQGVVPLTSDSLAECLEGYFKQSEQLSTRMWIATDIEQDRLKASGLLLQTLPVTNNKEKSADDFTHLEALSNTIKEDELLNLDAMTLLTRLYHEDNPEVFEPQPIKFQCTCSRTKTMTALINVGLEPLLEDIEKDGKVTISCHYCLKDYEFNESEIRGLF</sequence>
<protein>
    <recommendedName>
        <fullName evidence="6">33 kDa chaperonin</fullName>
    </recommendedName>
    <alternativeName>
        <fullName evidence="6">Heat shock protein 33 homolog</fullName>
        <shortName evidence="6">HSP33</shortName>
    </alternativeName>
</protein>
<evidence type="ECO:0000256" key="4">
    <source>
        <dbReference type="ARBA" id="ARBA00023186"/>
    </source>
</evidence>
<evidence type="ECO:0000256" key="6">
    <source>
        <dbReference type="HAMAP-Rule" id="MF_00117"/>
    </source>
</evidence>
<keyword evidence="2 6" id="KW-0862">Zinc</keyword>
<dbReference type="InterPro" id="IPR016154">
    <property type="entry name" value="Heat_shock_Hsp33_C"/>
</dbReference>
<name>A0A244CPA2_PSEDV</name>